<accession>A0A9X0WIF0</accession>
<name>A0A9X0WIF0_9GAMM</name>
<dbReference type="Proteomes" id="UP001138802">
    <property type="component" value="Unassembled WGS sequence"/>
</dbReference>
<keyword evidence="4" id="KW-0456">Lyase</keyword>
<dbReference type="PANTHER" id="PTHR39210">
    <property type="entry name" value="HEPARIN-SULFATE LYASE"/>
    <property type="match status" value="1"/>
</dbReference>
<proteinExistence type="predicted"/>
<feature type="domain" description="Heparin-sulfate lyase N-terminal" evidence="6">
    <location>
        <begin position="126"/>
        <end position="348"/>
    </location>
</feature>
<dbReference type="Pfam" id="PF16889">
    <property type="entry name" value="Hepar_II_III_N"/>
    <property type="match status" value="1"/>
</dbReference>
<dbReference type="Gene3D" id="1.50.10.100">
    <property type="entry name" value="Chondroitin AC/alginate lyase"/>
    <property type="match status" value="1"/>
</dbReference>
<feature type="domain" description="Heparinase II/III-like C-terminal" evidence="5">
    <location>
        <begin position="419"/>
        <end position="649"/>
    </location>
</feature>
<dbReference type="InterPro" id="IPR012480">
    <property type="entry name" value="Hepar_II_III_C"/>
</dbReference>
<comment type="subcellular location">
    <subcellularLocation>
        <location evidence="1">Periplasm</location>
    </subcellularLocation>
</comment>
<dbReference type="Gene3D" id="2.70.98.70">
    <property type="match status" value="1"/>
</dbReference>
<reference evidence="7 8" key="1">
    <citation type="journal article" date="2020" name="Microorganisms">
        <title>Osmotic Adaptation and Compatible Solute Biosynthesis of Phototrophic Bacteria as Revealed from Genome Analyses.</title>
        <authorList>
            <person name="Imhoff J.F."/>
            <person name="Rahn T."/>
            <person name="Kunzel S."/>
            <person name="Keller A."/>
            <person name="Neulinger S.C."/>
        </authorList>
    </citation>
    <scope>NUCLEOTIDE SEQUENCE [LARGE SCALE GENOMIC DNA]</scope>
    <source>
        <strain evidence="7 8">DSM 21303</strain>
    </source>
</reference>
<evidence type="ECO:0000256" key="4">
    <source>
        <dbReference type="ARBA" id="ARBA00023239"/>
    </source>
</evidence>
<evidence type="ECO:0000256" key="3">
    <source>
        <dbReference type="ARBA" id="ARBA00022764"/>
    </source>
</evidence>
<keyword evidence="2" id="KW-0732">Signal</keyword>
<dbReference type="GO" id="GO:0042597">
    <property type="term" value="C:periplasmic space"/>
    <property type="evidence" value="ECO:0007669"/>
    <property type="project" value="UniProtKB-SubCell"/>
</dbReference>
<gene>
    <name evidence="7" type="ORF">CKO25_09400</name>
</gene>
<organism evidence="7 8">
    <name type="scientific">Thiocapsa imhoffii</name>
    <dbReference type="NCBI Taxonomy" id="382777"/>
    <lineage>
        <taxon>Bacteria</taxon>
        <taxon>Pseudomonadati</taxon>
        <taxon>Pseudomonadota</taxon>
        <taxon>Gammaproteobacteria</taxon>
        <taxon>Chromatiales</taxon>
        <taxon>Chromatiaceae</taxon>
        <taxon>Thiocapsa</taxon>
    </lineage>
</organism>
<evidence type="ECO:0000256" key="2">
    <source>
        <dbReference type="ARBA" id="ARBA00022729"/>
    </source>
</evidence>
<comment type="caution">
    <text evidence="7">The sequence shown here is derived from an EMBL/GenBank/DDBJ whole genome shotgun (WGS) entry which is preliminary data.</text>
</comment>
<dbReference type="PANTHER" id="PTHR39210:SF1">
    <property type="entry name" value="HEPARIN-SULFATE LYASE"/>
    <property type="match status" value="1"/>
</dbReference>
<keyword evidence="3" id="KW-0574">Periplasm</keyword>
<dbReference type="EMBL" id="NRSD01000008">
    <property type="protein sequence ID" value="MBK1644859.1"/>
    <property type="molecule type" value="Genomic_DNA"/>
</dbReference>
<keyword evidence="8" id="KW-1185">Reference proteome</keyword>
<sequence length="666" mass="75849">MLSKFQWYLNRLQLMSIREVIFRSYRFLSLHLSRYRSTSGSIPDVPDVIHPLKVCKLWLKPSENIESTGYIQSADKILSGQYDIFALHGFQLGMPPQWNCDPKTGIHAPLEFGMTLDYRSETLVGDIKYLWEPNRHLELVTLCQAYYLTRDSRYLNGFEILCSSWLVQCPYPLGPNWSSSLEAGIRLINWSICWCLIGGANSSLFETATGDKFRTRWLQSIWIHCHFITKNWSRFSSANNHLIGEASGLFVASVTWPLWQQSPRWSKDSIHILQREAALQVFDDGVLKEQAVSYIQFVADFMLISGLVGKQSGLEFGDQYWKVFEGMIDFLASIMDCSGNVPMIGDADDGFVVRLSTEPSFCNYQSLLATGSILLNRDELLQKAGYVDDKTKWLMGAKIADFTLGSRSVELQSHYPIYSDFASGGYYILGSDWGTESEIRLIADAGSLGYLSIAAHGHADALSFTLSVGGNEFLIDPGTFAYHTERVWRDYFRGTSAHNTVCVDGIDQSVSGGNFMWLHHANARVIERSKTSNTFILEAEHDGYQRLNDPLVHRRRWSFDKTERVFQIIDTFDCHGTHRIDRWWHFSENCEIKISTNSVEAVNGRNRIQLMFDKDLHANIVHHRGSSHEPAGWVSRHFDVKVVSSSICEHINIHGSTQITAYIRCD</sequence>
<evidence type="ECO:0000313" key="7">
    <source>
        <dbReference type="EMBL" id="MBK1644859.1"/>
    </source>
</evidence>
<evidence type="ECO:0000259" key="6">
    <source>
        <dbReference type="Pfam" id="PF16889"/>
    </source>
</evidence>
<dbReference type="InterPro" id="IPR031680">
    <property type="entry name" value="Hepar_II_III_N"/>
</dbReference>
<dbReference type="InterPro" id="IPR008929">
    <property type="entry name" value="Chondroitin_lyas"/>
</dbReference>
<protein>
    <recommendedName>
        <fullName evidence="9">Alginate lyase family protein</fullName>
    </recommendedName>
</protein>
<evidence type="ECO:0008006" key="9">
    <source>
        <dbReference type="Google" id="ProtNLM"/>
    </source>
</evidence>
<evidence type="ECO:0000259" key="5">
    <source>
        <dbReference type="Pfam" id="PF07940"/>
    </source>
</evidence>
<dbReference type="GO" id="GO:0016829">
    <property type="term" value="F:lyase activity"/>
    <property type="evidence" value="ECO:0007669"/>
    <property type="project" value="UniProtKB-KW"/>
</dbReference>
<dbReference type="AlphaFoldDB" id="A0A9X0WIF0"/>
<evidence type="ECO:0000313" key="8">
    <source>
        <dbReference type="Proteomes" id="UP001138802"/>
    </source>
</evidence>
<dbReference type="SUPFAM" id="SSF48230">
    <property type="entry name" value="Chondroitin AC/alginate lyase"/>
    <property type="match status" value="1"/>
</dbReference>
<dbReference type="Pfam" id="PF07940">
    <property type="entry name" value="Hepar_II_III_C"/>
    <property type="match status" value="1"/>
</dbReference>
<evidence type="ECO:0000256" key="1">
    <source>
        <dbReference type="ARBA" id="ARBA00004418"/>
    </source>
</evidence>